<dbReference type="Proteomes" id="UP001589798">
    <property type="component" value="Unassembled WGS sequence"/>
</dbReference>
<dbReference type="NCBIfam" id="TIGR01845">
    <property type="entry name" value="outer_NodT"/>
    <property type="match status" value="1"/>
</dbReference>
<comment type="caution">
    <text evidence="3">The sequence shown here is derived from an EMBL/GenBank/DDBJ whole genome shotgun (WGS) entry which is preliminary data.</text>
</comment>
<reference evidence="3 4" key="1">
    <citation type="submission" date="2024-09" db="EMBL/GenBank/DDBJ databases">
        <authorList>
            <person name="Sun Q."/>
            <person name="Mori K."/>
        </authorList>
    </citation>
    <scope>NUCLEOTIDE SEQUENCE [LARGE SCALE GENOMIC DNA]</scope>
    <source>
        <strain evidence="3 4">CCM 7706</strain>
    </source>
</reference>
<evidence type="ECO:0000313" key="3">
    <source>
        <dbReference type="EMBL" id="MFC0204682.1"/>
    </source>
</evidence>
<keyword evidence="2" id="KW-0564">Palmitate</keyword>
<dbReference type="PANTHER" id="PTHR30203:SF33">
    <property type="entry name" value="BLR4455 PROTEIN"/>
    <property type="match status" value="1"/>
</dbReference>
<keyword evidence="4" id="KW-1185">Reference proteome</keyword>
<evidence type="ECO:0000256" key="1">
    <source>
        <dbReference type="ARBA" id="ARBA00007613"/>
    </source>
</evidence>
<comment type="similarity">
    <text evidence="1 2">Belongs to the outer membrane factor (OMF) (TC 1.B.17) family.</text>
</comment>
<accession>A0ABV6CW61</accession>
<dbReference type="PANTHER" id="PTHR30203">
    <property type="entry name" value="OUTER MEMBRANE CATION EFFLUX PROTEIN"/>
    <property type="match status" value="1"/>
</dbReference>
<dbReference type="PROSITE" id="PS51257">
    <property type="entry name" value="PROKAR_LIPOPROTEIN"/>
    <property type="match status" value="1"/>
</dbReference>
<protein>
    <submittedName>
        <fullName evidence="3">Efflux transporter outer membrane subunit</fullName>
    </submittedName>
</protein>
<organism evidence="3 4">
    <name type="scientific">Novosphingobium soli</name>
    <dbReference type="NCBI Taxonomy" id="574956"/>
    <lineage>
        <taxon>Bacteria</taxon>
        <taxon>Pseudomonadati</taxon>
        <taxon>Pseudomonadota</taxon>
        <taxon>Alphaproteobacteria</taxon>
        <taxon>Sphingomonadales</taxon>
        <taxon>Sphingomonadaceae</taxon>
        <taxon>Novosphingobium</taxon>
    </lineage>
</organism>
<evidence type="ECO:0000313" key="4">
    <source>
        <dbReference type="Proteomes" id="UP001589798"/>
    </source>
</evidence>
<keyword evidence="2" id="KW-0812">Transmembrane</keyword>
<dbReference type="RefSeq" id="WP_379487438.1">
    <property type="nucleotide sequence ID" value="NZ_JBHLWK010000012.1"/>
</dbReference>
<keyword evidence="2" id="KW-1134">Transmembrane beta strand</keyword>
<keyword evidence="2" id="KW-0449">Lipoprotein</keyword>
<feature type="chain" id="PRO_5044985662" evidence="2">
    <location>
        <begin position="20"/>
        <end position="474"/>
    </location>
</feature>
<dbReference type="InterPro" id="IPR010131">
    <property type="entry name" value="MdtP/NodT-like"/>
</dbReference>
<dbReference type="EMBL" id="JBHLWK010000012">
    <property type="protein sequence ID" value="MFC0204682.1"/>
    <property type="molecule type" value="Genomic_DNA"/>
</dbReference>
<dbReference type="Gene3D" id="1.20.1600.10">
    <property type="entry name" value="Outer membrane efflux proteins (OEP)"/>
    <property type="match status" value="1"/>
</dbReference>
<name>A0ABV6CW61_9SPHN</name>
<dbReference type="Pfam" id="PF02321">
    <property type="entry name" value="OEP"/>
    <property type="match status" value="2"/>
</dbReference>
<dbReference type="Gene3D" id="2.20.200.10">
    <property type="entry name" value="Outer membrane efflux proteins (OEP)"/>
    <property type="match status" value="1"/>
</dbReference>
<feature type="signal peptide" evidence="2">
    <location>
        <begin position="1"/>
        <end position="19"/>
    </location>
</feature>
<gene>
    <name evidence="3" type="ORF">ACFFJC_10395</name>
</gene>
<keyword evidence="2" id="KW-0472">Membrane</keyword>
<dbReference type="SUPFAM" id="SSF56954">
    <property type="entry name" value="Outer membrane efflux proteins (OEP)"/>
    <property type="match status" value="1"/>
</dbReference>
<comment type="subcellular location">
    <subcellularLocation>
        <location evidence="2">Cell membrane</location>
        <topology evidence="2">Lipid-anchor</topology>
    </subcellularLocation>
</comment>
<evidence type="ECO:0000256" key="2">
    <source>
        <dbReference type="RuleBase" id="RU362097"/>
    </source>
</evidence>
<dbReference type="InterPro" id="IPR003423">
    <property type="entry name" value="OMP_efflux"/>
</dbReference>
<proteinExistence type="inferred from homology"/>
<sequence length="474" mass="49661">MPKALALLGAVLMAGCAMAPDYRPPVTTAPGEFRETPGWAAAAPRDGEERGPWWAVFADPVLSDLEDRAGQASPTLAAALARYDAARAAARMQAADLYPQVSASGQASRERLSGNRPLGAGNAQEYDDYVVGGGVSYELDLWGRIRSQVRGARGEAEASAADLASARLSLQAAVADAYFRLVGLDAQAQLLARSVDAFTRAYELTATRREGGIASGIDVNRARTVLANARAQVATVANQRAATEHEIAALVGELATTFTVPAQVQALDPPAPPAATPSELLQRRPDIAAAERRVFAANARIGAARAAFFPSLTLGASGGWESTGGGLLTTPSAFWALGPLSGLLTVFDGGRRTSQVRISRAEYDEAAATYRDTVLAAFRQVEDALAATRYLSEASTAQREAAEAAQRTSDIAMSRYRDGASDYLEVVTAQTDALEAQRSYISVQTQRMQASVGLVRALGGPPDAALAVIPTAAP</sequence>
<keyword evidence="2" id="KW-0732">Signal</keyword>